<accession>A0A1Y0HQK4</accession>
<evidence type="ECO:0000256" key="4">
    <source>
        <dbReference type="ARBA" id="ARBA00023163"/>
    </source>
</evidence>
<dbReference type="SUPFAM" id="SSF46689">
    <property type="entry name" value="Homeodomain-like"/>
    <property type="match status" value="2"/>
</dbReference>
<proteinExistence type="predicted"/>
<dbReference type="InterPro" id="IPR037923">
    <property type="entry name" value="HTH-like"/>
</dbReference>
<organism evidence="6 7">
    <name type="scientific">Sulfurospirillum diekertiae</name>
    <dbReference type="NCBI Taxonomy" id="1854492"/>
    <lineage>
        <taxon>Bacteria</taxon>
        <taxon>Pseudomonadati</taxon>
        <taxon>Campylobacterota</taxon>
        <taxon>Epsilonproteobacteria</taxon>
        <taxon>Campylobacterales</taxon>
        <taxon>Sulfurospirillaceae</taxon>
        <taxon>Sulfurospirillum</taxon>
    </lineage>
</organism>
<keyword evidence="7" id="KW-1185">Reference proteome</keyword>
<evidence type="ECO:0000256" key="3">
    <source>
        <dbReference type="ARBA" id="ARBA00023159"/>
    </source>
</evidence>
<name>A0A1Y0HQK4_9BACT</name>
<dbReference type="PROSITE" id="PS01124">
    <property type="entry name" value="HTH_ARAC_FAMILY_2"/>
    <property type="match status" value="1"/>
</dbReference>
<keyword evidence="1" id="KW-0805">Transcription regulation</keyword>
<dbReference type="InterPro" id="IPR009057">
    <property type="entry name" value="Homeodomain-like_sf"/>
</dbReference>
<dbReference type="SUPFAM" id="SSF51215">
    <property type="entry name" value="Regulatory protein AraC"/>
    <property type="match status" value="1"/>
</dbReference>
<keyword evidence="2" id="KW-0238">DNA-binding</keyword>
<dbReference type="GO" id="GO:0043565">
    <property type="term" value="F:sequence-specific DNA binding"/>
    <property type="evidence" value="ECO:0007669"/>
    <property type="project" value="InterPro"/>
</dbReference>
<dbReference type="Proteomes" id="UP000196005">
    <property type="component" value="Chromosome"/>
</dbReference>
<protein>
    <submittedName>
        <fullName evidence="6">Virulence regulon transcriptional activator VirF</fullName>
    </submittedName>
</protein>
<reference evidence="7" key="1">
    <citation type="submission" date="2017-05" db="EMBL/GenBank/DDBJ databases">
        <title>Dechlorination kinetics govern the competition between two new strains of the genus Sulfurospirillum.</title>
        <authorList>
            <person name="Buttet G.F."/>
            <person name="Murray A.M."/>
            <person name="Goris T."/>
            <person name="Burion M."/>
            <person name="Lin B."/>
            <person name="Rolle M."/>
            <person name="Maillard J."/>
        </authorList>
    </citation>
    <scope>NUCLEOTIDE SEQUENCE [LARGE SCALE GENOMIC DNA]</scope>
    <source>
        <strain evidence="7">SL2-1</strain>
    </source>
</reference>
<dbReference type="PROSITE" id="PS00041">
    <property type="entry name" value="HTH_ARAC_FAMILY_1"/>
    <property type="match status" value="1"/>
</dbReference>
<dbReference type="AlphaFoldDB" id="A0A1Y0HQK4"/>
<feature type="domain" description="HTH araC/xylS-type" evidence="5">
    <location>
        <begin position="189"/>
        <end position="287"/>
    </location>
</feature>
<dbReference type="EMBL" id="CP021416">
    <property type="protein sequence ID" value="ARU49605.1"/>
    <property type="molecule type" value="Genomic_DNA"/>
</dbReference>
<sequence length="293" mass="33578">MSIHVLEYIKKNYKEHAIEANGVVIARYFVVEDHYRAEAYMEQNLLNIILEGKKMLHTKKGDVEVKAGEAFFLSRGEYVMSEVCEGGNYTCLLIFFDEKIIGNWLSPILEKIPLHVKMLKHTSEPFCKIELTPIMKSTALSLLPFIEQKPAFVDTILILKLQELLLLLLGSSEGAKLISYFQTLLPRGIDLKVFMEEHFTQDWSIAEFARRSGRSLSAFKAEFASQFQTSPMKWILQKRVERARFLIEKGSLGIGEAAFKAGFKSQSHFTRLFKAQHEHSPKNLIGKMSNLRD</sequence>
<dbReference type="SMART" id="SM00342">
    <property type="entry name" value="HTH_ARAC"/>
    <property type="match status" value="1"/>
</dbReference>
<evidence type="ECO:0000313" key="7">
    <source>
        <dbReference type="Proteomes" id="UP000196005"/>
    </source>
</evidence>
<evidence type="ECO:0000256" key="2">
    <source>
        <dbReference type="ARBA" id="ARBA00023125"/>
    </source>
</evidence>
<keyword evidence="4" id="KW-0804">Transcription</keyword>
<dbReference type="InterPro" id="IPR050204">
    <property type="entry name" value="AraC_XylS_family_regulators"/>
</dbReference>
<dbReference type="Pfam" id="PF12833">
    <property type="entry name" value="HTH_18"/>
    <property type="match status" value="1"/>
</dbReference>
<evidence type="ECO:0000256" key="1">
    <source>
        <dbReference type="ARBA" id="ARBA00023015"/>
    </source>
</evidence>
<dbReference type="InterPro" id="IPR018060">
    <property type="entry name" value="HTH_AraC"/>
</dbReference>
<dbReference type="GO" id="GO:0003700">
    <property type="term" value="F:DNA-binding transcription factor activity"/>
    <property type="evidence" value="ECO:0007669"/>
    <property type="project" value="InterPro"/>
</dbReference>
<dbReference type="PANTHER" id="PTHR46796">
    <property type="entry name" value="HTH-TYPE TRANSCRIPTIONAL ACTIVATOR RHAS-RELATED"/>
    <property type="match status" value="1"/>
</dbReference>
<gene>
    <name evidence="6" type="ORF">Sdiek1_2455</name>
</gene>
<keyword evidence="3" id="KW-0010">Activator</keyword>
<dbReference type="PANTHER" id="PTHR46796:SF2">
    <property type="entry name" value="TRANSCRIPTIONAL REGULATORY PROTEIN"/>
    <property type="match status" value="1"/>
</dbReference>
<dbReference type="Pfam" id="PF22200">
    <property type="entry name" value="ExsA_N"/>
    <property type="match status" value="1"/>
</dbReference>
<evidence type="ECO:0000313" key="6">
    <source>
        <dbReference type="EMBL" id="ARU49605.1"/>
    </source>
</evidence>
<dbReference type="InterPro" id="IPR018062">
    <property type="entry name" value="HTH_AraC-typ_CS"/>
</dbReference>
<evidence type="ECO:0000259" key="5">
    <source>
        <dbReference type="PROSITE" id="PS01124"/>
    </source>
</evidence>
<dbReference type="KEGG" id="suls:Sdiek1_2455"/>
<dbReference type="Gene3D" id="1.10.10.60">
    <property type="entry name" value="Homeodomain-like"/>
    <property type="match status" value="1"/>
</dbReference>
<dbReference type="InterPro" id="IPR054015">
    <property type="entry name" value="ExsA-like_N"/>
</dbReference>